<evidence type="ECO:0000256" key="8">
    <source>
        <dbReference type="ARBA" id="ARBA00022694"/>
    </source>
</evidence>
<feature type="binding site" evidence="15">
    <location>
        <position position="113"/>
    </location>
    <ligand>
        <name>Mg(2+)</name>
        <dbReference type="ChEBI" id="CHEBI:18420"/>
    </ligand>
</feature>
<dbReference type="RefSeq" id="WP_286291423.1">
    <property type="nucleotide sequence ID" value="NZ_AP024718.1"/>
</dbReference>
<name>A0AAU9BZS5_9GAMM</name>
<comment type="catalytic activity">
    <reaction evidence="1 15">
        <text>Endonucleolytic cleavage to 5'-phosphomonoester.</text>
        <dbReference type="EC" id="3.1.26.3"/>
    </reaction>
</comment>
<dbReference type="PANTHER" id="PTHR11207">
    <property type="entry name" value="RIBONUCLEASE III"/>
    <property type="match status" value="1"/>
</dbReference>
<keyword evidence="15" id="KW-0699">rRNA-binding</keyword>
<evidence type="ECO:0000256" key="9">
    <source>
        <dbReference type="ARBA" id="ARBA00022722"/>
    </source>
</evidence>
<reference evidence="20" key="1">
    <citation type="journal article" date="2024" name="Int. J. Syst. Evol. Microbiol.">
        <title>Methylomarinovum tepidoasis sp. nov., a moderately thermophilic methanotroph of the family Methylothermaceae isolated from a deep-sea hydrothermal field.</title>
        <authorList>
            <person name="Hirayama H."/>
            <person name="Takaki Y."/>
            <person name="Abe M."/>
            <person name="Miyazaki M."/>
            <person name="Uematsu K."/>
            <person name="Matsui Y."/>
            <person name="Takai K."/>
        </authorList>
    </citation>
    <scope>NUCLEOTIDE SEQUENCE [LARGE SCALE GENOMIC DNA]</scope>
    <source>
        <strain evidence="20">IN45</strain>
    </source>
</reference>
<evidence type="ECO:0000256" key="7">
    <source>
        <dbReference type="ARBA" id="ARBA00022664"/>
    </source>
</evidence>
<evidence type="ECO:0000256" key="13">
    <source>
        <dbReference type="ARBA" id="ARBA00022842"/>
    </source>
</evidence>
<gene>
    <name evidence="15" type="primary">rnc</name>
    <name evidence="19" type="ORF">MIN45_P1513</name>
</gene>
<dbReference type="GO" id="GO:0003725">
    <property type="term" value="F:double-stranded RNA binding"/>
    <property type="evidence" value="ECO:0007669"/>
    <property type="project" value="TreeGrafter"/>
</dbReference>
<keyword evidence="13 15" id="KW-0460">Magnesium</keyword>
<feature type="compositionally biased region" description="Low complexity" evidence="16">
    <location>
        <begin position="205"/>
        <end position="221"/>
    </location>
</feature>
<feature type="domain" description="RNase III" evidence="18">
    <location>
        <begin position="5"/>
        <end position="127"/>
    </location>
</feature>
<protein>
    <recommendedName>
        <fullName evidence="15">Ribonuclease 3</fullName>
        <ecNumber evidence="15">3.1.26.3</ecNumber>
    </recommendedName>
    <alternativeName>
        <fullName evidence="15">Ribonuclease III</fullName>
        <shortName evidence="15">RNase III</shortName>
    </alternativeName>
</protein>
<dbReference type="GO" id="GO:0004525">
    <property type="term" value="F:ribonuclease III activity"/>
    <property type="evidence" value="ECO:0007669"/>
    <property type="project" value="UniProtKB-UniRule"/>
</dbReference>
<evidence type="ECO:0000256" key="14">
    <source>
        <dbReference type="ARBA" id="ARBA00022884"/>
    </source>
</evidence>
<keyword evidence="6 15" id="KW-0698">rRNA processing</keyword>
<dbReference type="InterPro" id="IPR011907">
    <property type="entry name" value="RNase_III"/>
</dbReference>
<dbReference type="PROSITE" id="PS50142">
    <property type="entry name" value="RNASE_3_2"/>
    <property type="match status" value="1"/>
</dbReference>
<dbReference type="InterPro" id="IPR000999">
    <property type="entry name" value="RNase_III_dom"/>
</dbReference>
<evidence type="ECO:0000256" key="1">
    <source>
        <dbReference type="ARBA" id="ARBA00000109"/>
    </source>
</evidence>
<dbReference type="GO" id="GO:0042802">
    <property type="term" value="F:identical protein binding"/>
    <property type="evidence" value="ECO:0007669"/>
    <property type="project" value="UniProtKB-ARBA"/>
</dbReference>
<evidence type="ECO:0000256" key="15">
    <source>
        <dbReference type="HAMAP-Rule" id="MF_00104"/>
    </source>
</evidence>
<dbReference type="AlphaFoldDB" id="A0AAU9BZS5"/>
<comment type="similarity">
    <text evidence="3">Belongs to the ribonuclease III family.</text>
</comment>
<dbReference type="FunFam" id="3.30.160.20:FF:000003">
    <property type="entry name" value="Ribonuclease 3"/>
    <property type="match status" value="1"/>
</dbReference>
<dbReference type="FunFam" id="1.10.1520.10:FF:000001">
    <property type="entry name" value="Ribonuclease 3"/>
    <property type="match status" value="1"/>
</dbReference>
<keyword evidence="8 15" id="KW-0819">tRNA processing</keyword>
<comment type="cofactor">
    <cofactor evidence="15">
        <name>Mg(2+)</name>
        <dbReference type="ChEBI" id="CHEBI:18420"/>
    </cofactor>
</comment>
<feature type="active site" evidence="15">
    <location>
        <position position="116"/>
    </location>
</feature>
<keyword evidence="12 15" id="KW-0378">Hydrolase</keyword>
<feature type="binding site" evidence="15">
    <location>
        <position position="116"/>
    </location>
    <ligand>
        <name>Mg(2+)</name>
        <dbReference type="ChEBI" id="CHEBI:18420"/>
    </ligand>
</feature>
<dbReference type="GO" id="GO:0006397">
    <property type="term" value="P:mRNA processing"/>
    <property type="evidence" value="ECO:0007669"/>
    <property type="project" value="UniProtKB-UniRule"/>
</dbReference>
<dbReference type="InterPro" id="IPR036389">
    <property type="entry name" value="RNase_III_sf"/>
</dbReference>
<evidence type="ECO:0000256" key="11">
    <source>
        <dbReference type="ARBA" id="ARBA00022759"/>
    </source>
</evidence>
<evidence type="ECO:0000256" key="16">
    <source>
        <dbReference type="SAM" id="MobiDB-lite"/>
    </source>
</evidence>
<dbReference type="HAMAP" id="MF_00104">
    <property type="entry name" value="RNase_III"/>
    <property type="match status" value="1"/>
</dbReference>
<dbReference type="InterPro" id="IPR014720">
    <property type="entry name" value="dsRBD_dom"/>
</dbReference>
<keyword evidence="20" id="KW-1185">Reference proteome</keyword>
<feature type="region of interest" description="Disordered" evidence="16">
    <location>
        <begin position="201"/>
        <end position="230"/>
    </location>
</feature>
<dbReference type="CDD" id="cd00593">
    <property type="entry name" value="RIBOc"/>
    <property type="match status" value="1"/>
</dbReference>
<evidence type="ECO:0000256" key="5">
    <source>
        <dbReference type="ARBA" id="ARBA00022490"/>
    </source>
</evidence>
<proteinExistence type="inferred from homology"/>
<dbReference type="Pfam" id="PF00035">
    <property type="entry name" value="dsrm"/>
    <property type="match status" value="1"/>
</dbReference>
<dbReference type="SMART" id="SM00358">
    <property type="entry name" value="DSRM"/>
    <property type="match status" value="1"/>
</dbReference>
<sequence length="230" mass="25921">MSKDLQRFCRRLGLRFQHPELLREALTHRSAGSRNNERLEFLGDAVLGFVIAHELFRRFPKAREGELSRMRASLVNQASLAEIARELKLGDWLILGPGELKSGGFRRDSILSDALEAIIGALLEDQGFEACRRWILERFAARLARLEAGKWQKDPKTRLQELLQGRGLPLPRYELVSQSGPPHAQHFEVVCHLEPLAQPCRGAGSSRKQAEQQAAAQALERLSQELDKAS</sequence>
<accession>A0AAU9BZS5</accession>
<dbReference type="Gene3D" id="3.30.160.20">
    <property type="match status" value="1"/>
</dbReference>
<feature type="domain" description="DRBM" evidence="17">
    <location>
        <begin position="154"/>
        <end position="224"/>
    </location>
</feature>
<evidence type="ECO:0000313" key="20">
    <source>
        <dbReference type="Proteomes" id="UP001321450"/>
    </source>
</evidence>
<dbReference type="SUPFAM" id="SSF69065">
    <property type="entry name" value="RNase III domain-like"/>
    <property type="match status" value="1"/>
</dbReference>
<evidence type="ECO:0000256" key="3">
    <source>
        <dbReference type="ARBA" id="ARBA00010183"/>
    </source>
</evidence>
<keyword evidence="10 15" id="KW-0479">Metal-binding</keyword>
<dbReference type="PROSITE" id="PS50137">
    <property type="entry name" value="DS_RBD"/>
    <property type="match status" value="1"/>
</dbReference>
<feature type="binding site" evidence="15">
    <location>
        <position position="40"/>
    </location>
    <ligand>
        <name>Mg(2+)</name>
        <dbReference type="ChEBI" id="CHEBI:18420"/>
    </ligand>
</feature>
<evidence type="ECO:0000256" key="4">
    <source>
        <dbReference type="ARBA" id="ARBA00011738"/>
    </source>
</evidence>
<feature type="active site" evidence="15">
    <location>
        <position position="44"/>
    </location>
</feature>
<comment type="subunit">
    <text evidence="4 15">Homodimer.</text>
</comment>
<dbReference type="GO" id="GO:0019843">
    <property type="term" value="F:rRNA binding"/>
    <property type="evidence" value="ECO:0007669"/>
    <property type="project" value="UniProtKB-KW"/>
</dbReference>
<dbReference type="GO" id="GO:0010468">
    <property type="term" value="P:regulation of gene expression"/>
    <property type="evidence" value="ECO:0007669"/>
    <property type="project" value="TreeGrafter"/>
</dbReference>
<dbReference type="GO" id="GO:0008033">
    <property type="term" value="P:tRNA processing"/>
    <property type="evidence" value="ECO:0007669"/>
    <property type="project" value="UniProtKB-KW"/>
</dbReference>
<evidence type="ECO:0000256" key="10">
    <source>
        <dbReference type="ARBA" id="ARBA00022723"/>
    </source>
</evidence>
<evidence type="ECO:0000256" key="2">
    <source>
        <dbReference type="ARBA" id="ARBA00004496"/>
    </source>
</evidence>
<dbReference type="Pfam" id="PF14622">
    <property type="entry name" value="Ribonucleas_3_3"/>
    <property type="match status" value="1"/>
</dbReference>
<dbReference type="KEGG" id="meiy:MIN45_P1513"/>
<dbReference type="PROSITE" id="PS00517">
    <property type="entry name" value="RNASE_3_1"/>
    <property type="match status" value="1"/>
</dbReference>
<dbReference type="SMART" id="SM00535">
    <property type="entry name" value="RIBOc"/>
    <property type="match status" value="1"/>
</dbReference>
<evidence type="ECO:0000259" key="17">
    <source>
        <dbReference type="PROSITE" id="PS50137"/>
    </source>
</evidence>
<dbReference type="GO" id="GO:0046872">
    <property type="term" value="F:metal ion binding"/>
    <property type="evidence" value="ECO:0007669"/>
    <property type="project" value="UniProtKB-KW"/>
</dbReference>
<evidence type="ECO:0000256" key="6">
    <source>
        <dbReference type="ARBA" id="ARBA00022552"/>
    </source>
</evidence>
<dbReference type="EMBL" id="AP024718">
    <property type="protein sequence ID" value="BCX89143.1"/>
    <property type="molecule type" value="Genomic_DNA"/>
</dbReference>
<dbReference type="SUPFAM" id="SSF54768">
    <property type="entry name" value="dsRNA-binding domain-like"/>
    <property type="match status" value="1"/>
</dbReference>
<dbReference type="GO" id="GO:0005737">
    <property type="term" value="C:cytoplasm"/>
    <property type="evidence" value="ECO:0007669"/>
    <property type="project" value="UniProtKB-SubCell"/>
</dbReference>
<dbReference type="CDD" id="cd10845">
    <property type="entry name" value="DSRM_RNAse_III_family"/>
    <property type="match status" value="1"/>
</dbReference>
<dbReference type="EC" id="3.1.26.3" evidence="15"/>
<keyword evidence="5 15" id="KW-0963">Cytoplasm</keyword>
<comment type="function">
    <text evidence="15">Digests double-stranded RNA. Involved in the processing of primary rRNA transcript to yield the immediate precursors to the large and small rRNAs (23S and 16S). Processes some mRNAs, and tRNAs when they are encoded in the rRNA operon. Processes pre-crRNA and tracrRNA of type II CRISPR loci if present in the organism.</text>
</comment>
<keyword evidence="9 15" id="KW-0540">Nuclease</keyword>
<evidence type="ECO:0000259" key="18">
    <source>
        <dbReference type="PROSITE" id="PS50142"/>
    </source>
</evidence>
<evidence type="ECO:0000313" key="19">
    <source>
        <dbReference type="EMBL" id="BCX89143.1"/>
    </source>
</evidence>
<keyword evidence="7 15" id="KW-0507">mRNA processing</keyword>
<dbReference type="GO" id="GO:0006364">
    <property type="term" value="P:rRNA processing"/>
    <property type="evidence" value="ECO:0007669"/>
    <property type="project" value="UniProtKB-UniRule"/>
</dbReference>
<keyword evidence="14 15" id="KW-0694">RNA-binding</keyword>
<keyword evidence="11 15" id="KW-0255">Endonuclease</keyword>
<comment type="subcellular location">
    <subcellularLocation>
        <location evidence="2 15">Cytoplasm</location>
    </subcellularLocation>
</comment>
<dbReference type="Proteomes" id="UP001321450">
    <property type="component" value="Chromosome"/>
</dbReference>
<dbReference type="Gene3D" id="1.10.1520.10">
    <property type="entry name" value="Ribonuclease III domain"/>
    <property type="match status" value="1"/>
</dbReference>
<evidence type="ECO:0000256" key="12">
    <source>
        <dbReference type="ARBA" id="ARBA00022801"/>
    </source>
</evidence>
<organism evidence="19 20">
    <name type="scientific">Methylomarinovum tepidoasis</name>
    <dbReference type="NCBI Taxonomy" id="2840183"/>
    <lineage>
        <taxon>Bacteria</taxon>
        <taxon>Pseudomonadati</taxon>
        <taxon>Pseudomonadota</taxon>
        <taxon>Gammaproteobacteria</taxon>
        <taxon>Methylococcales</taxon>
        <taxon>Methylothermaceae</taxon>
        <taxon>Methylomarinovum</taxon>
    </lineage>
</organism>
<dbReference type="PANTHER" id="PTHR11207:SF0">
    <property type="entry name" value="RIBONUCLEASE 3"/>
    <property type="match status" value="1"/>
</dbReference>
<dbReference type="NCBIfam" id="TIGR02191">
    <property type="entry name" value="RNaseIII"/>
    <property type="match status" value="1"/>
</dbReference>